<evidence type="ECO:0000256" key="1">
    <source>
        <dbReference type="SAM" id="MobiDB-lite"/>
    </source>
</evidence>
<organism evidence="2 3">
    <name type="scientific">Phytophthora infestans</name>
    <name type="common">Potato late blight agent</name>
    <name type="synonym">Botrytis infestans</name>
    <dbReference type="NCBI Taxonomy" id="4787"/>
    <lineage>
        <taxon>Eukaryota</taxon>
        <taxon>Sar</taxon>
        <taxon>Stramenopiles</taxon>
        <taxon>Oomycota</taxon>
        <taxon>Peronosporomycetes</taxon>
        <taxon>Peronosporales</taxon>
        <taxon>Peronosporaceae</taxon>
        <taxon>Phytophthora</taxon>
    </lineage>
</organism>
<gene>
    <name evidence="2" type="ORF">GN244_ATG12495</name>
</gene>
<feature type="compositionally biased region" description="Polar residues" evidence="1">
    <location>
        <begin position="41"/>
        <end position="53"/>
    </location>
</feature>
<proteinExistence type="predicted"/>
<evidence type="ECO:0000313" key="3">
    <source>
        <dbReference type="Proteomes" id="UP000602510"/>
    </source>
</evidence>
<feature type="region of interest" description="Disordered" evidence="1">
    <location>
        <begin position="29"/>
        <end position="57"/>
    </location>
</feature>
<keyword evidence="3" id="KW-1185">Reference proteome</keyword>
<dbReference type="AlphaFoldDB" id="A0A833T888"/>
<protein>
    <submittedName>
        <fullName evidence="2">Uncharacterized protein</fullName>
    </submittedName>
</protein>
<evidence type="ECO:0000313" key="2">
    <source>
        <dbReference type="EMBL" id="KAF4035501.1"/>
    </source>
</evidence>
<dbReference type="EMBL" id="WSZM01000310">
    <property type="protein sequence ID" value="KAF4035501.1"/>
    <property type="molecule type" value="Genomic_DNA"/>
</dbReference>
<accession>A0A833T888</accession>
<dbReference type="Proteomes" id="UP000602510">
    <property type="component" value="Unassembled WGS sequence"/>
</dbReference>
<comment type="caution">
    <text evidence="2">The sequence shown here is derived from an EMBL/GenBank/DDBJ whole genome shotgun (WGS) entry which is preliminary data.</text>
</comment>
<name>A0A833T888_PHYIN</name>
<reference evidence="2" key="1">
    <citation type="submission" date="2020-04" db="EMBL/GenBank/DDBJ databases">
        <title>Hybrid Assembly of Korean Phytophthora infestans isolates.</title>
        <authorList>
            <person name="Prokchorchik M."/>
            <person name="Lee Y."/>
            <person name="Seo J."/>
            <person name="Cho J.-H."/>
            <person name="Park Y.-E."/>
            <person name="Jang D.-C."/>
            <person name="Im J.-S."/>
            <person name="Choi J.-G."/>
            <person name="Park H.-J."/>
            <person name="Lee G.-B."/>
            <person name="Lee Y.-G."/>
            <person name="Hong S.-Y."/>
            <person name="Cho K."/>
            <person name="Sohn K.H."/>
        </authorList>
    </citation>
    <scope>NUCLEOTIDE SEQUENCE</scope>
    <source>
        <strain evidence="2">KR_1_A1</strain>
    </source>
</reference>
<sequence>MCDRDGSIDGILPQQMTVNLFSGIIWSGSDSSDSDWDPSIELTQDTDPPSSASEGAPNRLYTTVGVFEAFEEARAAMLDHGNSIYAYETLFYIEMTADK</sequence>